<dbReference type="GO" id="GO:0009318">
    <property type="term" value="C:exodeoxyribonuclease VII complex"/>
    <property type="evidence" value="ECO:0007669"/>
    <property type="project" value="UniProtKB-UniRule"/>
</dbReference>
<dbReference type="Gene3D" id="1.10.287.1040">
    <property type="entry name" value="Exonuclease VII, small subunit"/>
    <property type="match status" value="1"/>
</dbReference>
<dbReference type="AlphaFoldDB" id="A0A6I1MIL7"/>
<evidence type="ECO:0000256" key="1">
    <source>
        <dbReference type="ARBA" id="ARBA00009998"/>
    </source>
</evidence>
<dbReference type="HAMAP" id="MF_00337">
    <property type="entry name" value="Exonuc_7_S"/>
    <property type="match status" value="1"/>
</dbReference>
<feature type="coiled-coil region" evidence="7">
    <location>
        <begin position="33"/>
        <end position="63"/>
    </location>
</feature>
<evidence type="ECO:0000313" key="8">
    <source>
        <dbReference type="EMBL" id="MPQ42754.1"/>
    </source>
</evidence>
<organism evidence="8 9">
    <name type="scientific">Clostridium tarantellae</name>
    <dbReference type="NCBI Taxonomy" id="39493"/>
    <lineage>
        <taxon>Bacteria</taxon>
        <taxon>Bacillati</taxon>
        <taxon>Bacillota</taxon>
        <taxon>Clostridia</taxon>
        <taxon>Eubacteriales</taxon>
        <taxon>Clostridiaceae</taxon>
        <taxon>Clostridium</taxon>
    </lineage>
</organism>
<evidence type="ECO:0000313" key="9">
    <source>
        <dbReference type="Proteomes" id="UP000430345"/>
    </source>
</evidence>
<dbReference type="Pfam" id="PF02609">
    <property type="entry name" value="Exonuc_VII_S"/>
    <property type="match status" value="1"/>
</dbReference>
<protein>
    <recommendedName>
        <fullName evidence="6">Exodeoxyribonuclease 7 small subunit</fullName>
        <ecNumber evidence="6">3.1.11.6</ecNumber>
    </recommendedName>
    <alternativeName>
        <fullName evidence="6">Exodeoxyribonuclease VII small subunit</fullName>
        <shortName evidence="6">Exonuclease VII small subunit</shortName>
    </alternativeName>
</protein>
<dbReference type="GO" id="GO:0008855">
    <property type="term" value="F:exodeoxyribonuclease VII activity"/>
    <property type="evidence" value="ECO:0007669"/>
    <property type="project" value="UniProtKB-UniRule"/>
</dbReference>
<dbReference type="SUPFAM" id="SSF116842">
    <property type="entry name" value="XseB-like"/>
    <property type="match status" value="1"/>
</dbReference>
<dbReference type="InterPro" id="IPR003761">
    <property type="entry name" value="Exonuc_VII_S"/>
</dbReference>
<dbReference type="NCBIfam" id="TIGR01280">
    <property type="entry name" value="xseB"/>
    <property type="match status" value="1"/>
</dbReference>
<keyword evidence="7" id="KW-0175">Coiled coil</keyword>
<dbReference type="InterPro" id="IPR037004">
    <property type="entry name" value="Exonuc_VII_ssu_sf"/>
</dbReference>
<comment type="function">
    <text evidence="6">Bidirectionally degrades single-stranded DNA into large acid-insoluble oligonucleotides, which are then degraded further into small acid-soluble oligonucleotides.</text>
</comment>
<dbReference type="EMBL" id="WHJC01000020">
    <property type="protein sequence ID" value="MPQ42754.1"/>
    <property type="molecule type" value="Genomic_DNA"/>
</dbReference>
<proteinExistence type="inferred from homology"/>
<gene>
    <name evidence="6" type="primary">xseB</name>
    <name evidence="8" type="ORF">GBZ86_03170</name>
</gene>
<keyword evidence="9" id="KW-1185">Reference proteome</keyword>
<keyword evidence="3 6" id="KW-0540">Nuclease</keyword>
<evidence type="ECO:0000256" key="6">
    <source>
        <dbReference type="HAMAP-Rule" id="MF_00337"/>
    </source>
</evidence>
<comment type="similarity">
    <text evidence="1 6">Belongs to the XseB family.</text>
</comment>
<reference evidence="8 9" key="1">
    <citation type="submission" date="2019-10" db="EMBL/GenBank/DDBJ databases">
        <title>The Genome Sequence of Clostridium tarantellae Isolated from Fish Brain.</title>
        <authorList>
            <person name="Bano L."/>
            <person name="Kiel M."/>
            <person name="Sales G."/>
            <person name="Doxey A.C."/>
            <person name="Mansfield M.J."/>
            <person name="Schiavone M."/>
            <person name="Rossetto O."/>
            <person name="Pirazzini M."/>
            <person name="Dobrindt U."/>
            <person name="Montecucco C."/>
        </authorList>
    </citation>
    <scope>NUCLEOTIDE SEQUENCE [LARGE SCALE GENOMIC DNA]</scope>
    <source>
        <strain evidence="8 9">DSM 3997</strain>
    </source>
</reference>
<dbReference type="Proteomes" id="UP000430345">
    <property type="component" value="Unassembled WGS sequence"/>
</dbReference>
<keyword evidence="4 6" id="KW-0378">Hydrolase</keyword>
<evidence type="ECO:0000256" key="4">
    <source>
        <dbReference type="ARBA" id="ARBA00022801"/>
    </source>
</evidence>
<dbReference type="GO" id="GO:0006308">
    <property type="term" value="P:DNA catabolic process"/>
    <property type="evidence" value="ECO:0007669"/>
    <property type="project" value="UniProtKB-UniRule"/>
</dbReference>
<accession>A0A6I1MIL7</accession>
<comment type="catalytic activity">
    <reaction evidence="6">
        <text>Exonucleolytic cleavage in either 5'- to 3'- or 3'- to 5'-direction to yield nucleoside 5'-phosphates.</text>
        <dbReference type="EC" id="3.1.11.6"/>
    </reaction>
</comment>
<name>A0A6I1MIL7_9CLOT</name>
<dbReference type="EC" id="3.1.11.6" evidence="6"/>
<comment type="subcellular location">
    <subcellularLocation>
        <location evidence="6">Cytoplasm</location>
    </subcellularLocation>
</comment>
<dbReference type="GO" id="GO:0005829">
    <property type="term" value="C:cytosol"/>
    <property type="evidence" value="ECO:0007669"/>
    <property type="project" value="TreeGrafter"/>
</dbReference>
<keyword evidence="5 6" id="KW-0269">Exonuclease</keyword>
<sequence length="75" mass="8734">MAKRENNYEEMLKELQFIVDDLDSGEMPLEESIKKYEQGVKLLNKLYKKLNALEGKIKIVNNDVEKDLGGEINEF</sequence>
<evidence type="ECO:0000256" key="5">
    <source>
        <dbReference type="ARBA" id="ARBA00022839"/>
    </source>
</evidence>
<comment type="caution">
    <text evidence="8">The sequence shown here is derived from an EMBL/GenBank/DDBJ whole genome shotgun (WGS) entry which is preliminary data.</text>
</comment>
<evidence type="ECO:0000256" key="3">
    <source>
        <dbReference type="ARBA" id="ARBA00022722"/>
    </source>
</evidence>
<comment type="subunit">
    <text evidence="6">Heterooligomer composed of large and small subunits.</text>
</comment>
<dbReference type="NCBIfam" id="NF002140">
    <property type="entry name" value="PRK00977.1-4"/>
    <property type="match status" value="1"/>
</dbReference>
<dbReference type="OrthoDB" id="1924430at2"/>
<dbReference type="PANTHER" id="PTHR34137">
    <property type="entry name" value="EXODEOXYRIBONUCLEASE 7 SMALL SUBUNIT"/>
    <property type="match status" value="1"/>
</dbReference>
<evidence type="ECO:0000256" key="7">
    <source>
        <dbReference type="SAM" id="Coils"/>
    </source>
</evidence>
<dbReference type="PANTHER" id="PTHR34137:SF1">
    <property type="entry name" value="EXODEOXYRIBONUCLEASE 7 SMALL SUBUNIT"/>
    <property type="match status" value="1"/>
</dbReference>
<dbReference type="PIRSF" id="PIRSF006488">
    <property type="entry name" value="Exonuc_VII_S"/>
    <property type="match status" value="1"/>
</dbReference>
<keyword evidence="2 6" id="KW-0963">Cytoplasm</keyword>
<dbReference type="RefSeq" id="WP_152887665.1">
    <property type="nucleotide sequence ID" value="NZ_WHJC01000020.1"/>
</dbReference>
<evidence type="ECO:0000256" key="2">
    <source>
        <dbReference type="ARBA" id="ARBA00022490"/>
    </source>
</evidence>